<evidence type="ECO:0000313" key="1">
    <source>
        <dbReference type="EMBL" id="NEA85264.1"/>
    </source>
</evidence>
<dbReference type="AlphaFoldDB" id="A0A6G3QPW2"/>
<organism evidence="1">
    <name type="scientific">Streptomyces sp. SID14436</name>
    <dbReference type="NCBI Taxonomy" id="2706070"/>
    <lineage>
        <taxon>Bacteria</taxon>
        <taxon>Bacillati</taxon>
        <taxon>Actinomycetota</taxon>
        <taxon>Actinomycetes</taxon>
        <taxon>Kitasatosporales</taxon>
        <taxon>Streptomycetaceae</taxon>
        <taxon>Streptomyces</taxon>
    </lineage>
</organism>
<sequence length="64" mass="6718">LLLARTPDGADRLDRALADLARHVPGFAAAVAGWLADAPREWAPLVGTNTRRTVEDVVGTSVPA</sequence>
<dbReference type="RefSeq" id="WP_164438025.1">
    <property type="nucleotide sequence ID" value="NZ_JAAGMD010000110.1"/>
</dbReference>
<evidence type="ECO:0008006" key="2">
    <source>
        <dbReference type="Google" id="ProtNLM"/>
    </source>
</evidence>
<dbReference type="EMBL" id="JAAGMD010000110">
    <property type="protein sequence ID" value="NEA85264.1"/>
    <property type="molecule type" value="Genomic_DNA"/>
</dbReference>
<accession>A0A6G3QPW2</accession>
<protein>
    <recommendedName>
        <fullName evidence="2">Serine protease</fullName>
    </recommendedName>
</protein>
<name>A0A6G3QPW2_9ACTN</name>
<proteinExistence type="predicted"/>
<feature type="non-terminal residue" evidence="1">
    <location>
        <position position="1"/>
    </location>
</feature>
<comment type="caution">
    <text evidence="1">The sequence shown here is derived from an EMBL/GenBank/DDBJ whole genome shotgun (WGS) entry which is preliminary data.</text>
</comment>
<reference evidence="1" key="1">
    <citation type="submission" date="2020-01" db="EMBL/GenBank/DDBJ databases">
        <title>Insect and environment-associated Actinomycetes.</title>
        <authorList>
            <person name="Currrie C."/>
            <person name="Chevrette M."/>
            <person name="Carlson C."/>
            <person name="Stubbendieck R."/>
            <person name="Wendt-Pienkowski E."/>
        </authorList>
    </citation>
    <scope>NUCLEOTIDE SEQUENCE</scope>
    <source>
        <strain evidence="1">SID14436</strain>
    </source>
</reference>
<gene>
    <name evidence="1" type="ORF">G3I53_04160</name>
</gene>